<proteinExistence type="predicted"/>
<reference evidence="1 2" key="1">
    <citation type="submission" date="2022-12" db="EMBL/GenBank/DDBJ databases">
        <title>Sphingomonas abieness sp. nov., an endophytic bacterium isolated from Abies koreana.</title>
        <authorList>
            <person name="Jiang L."/>
            <person name="Lee J."/>
        </authorList>
    </citation>
    <scope>NUCLEOTIDE SEQUENCE [LARGE SCALE GENOMIC DNA]</scope>
    <source>
        <strain evidence="2">PAMB 00755</strain>
    </source>
</reference>
<accession>A0ABY7NQI8</accession>
<dbReference type="EMBL" id="CP115174">
    <property type="protein sequence ID" value="WBO23802.1"/>
    <property type="molecule type" value="Genomic_DNA"/>
</dbReference>
<gene>
    <name evidence="1" type="ORF">PBT88_06685</name>
</gene>
<protein>
    <recommendedName>
        <fullName evidence="3">Chorismate lyase</fullName>
    </recommendedName>
</protein>
<sequence>MLSLPVTFDAPNLVAIRSGRKTVVHRLATSPLAHCQPGDVLWVRESFGAFASAMGRNARLSKADYVLFRDGDYRWRHPKREKPERIRALSRAVWLPGTIMPHWACRLSLVVTSAALHRLQDVSRDDAIRHGCRPLPTSRGPFWVSLGPRPRIFASPEAAFRHHWQLTRLEVGERWIDNPDVVTIEFAMALP</sequence>
<name>A0ABY7NQI8_9SPHN</name>
<evidence type="ECO:0000313" key="1">
    <source>
        <dbReference type="EMBL" id="WBO23802.1"/>
    </source>
</evidence>
<evidence type="ECO:0008006" key="3">
    <source>
        <dbReference type="Google" id="ProtNLM"/>
    </source>
</evidence>
<dbReference type="RefSeq" id="WP_270078433.1">
    <property type="nucleotide sequence ID" value="NZ_CP115174.1"/>
</dbReference>
<keyword evidence="2" id="KW-1185">Reference proteome</keyword>
<organism evidence="1 2">
    <name type="scientific">Sphingomonas abietis</name>
    <dbReference type="NCBI Taxonomy" id="3012344"/>
    <lineage>
        <taxon>Bacteria</taxon>
        <taxon>Pseudomonadati</taxon>
        <taxon>Pseudomonadota</taxon>
        <taxon>Alphaproteobacteria</taxon>
        <taxon>Sphingomonadales</taxon>
        <taxon>Sphingomonadaceae</taxon>
        <taxon>Sphingomonas</taxon>
    </lineage>
</organism>
<evidence type="ECO:0000313" key="2">
    <source>
        <dbReference type="Proteomes" id="UP001210865"/>
    </source>
</evidence>
<dbReference type="Proteomes" id="UP001210865">
    <property type="component" value="Chromosome"/>
</dbReference>